<gene>
    <name evidence="2" type="ORF">G3574_03870</name>
</gene>
<reference evidence="2 3" key="1">
    <citation type="submission" date="2020-02" db="EMBL/GenBank/DDBJ databases">
        <authorList>
            <person name="Kim M.K."/>
        </authorList>
    </citation>
    <scope>NUCLEOTIDE SEQUENCE [LARGE SCALE GENOMIC DNA]</scope>
    <source>
        <strain evidence="2 3">17J57-3</strain>
    </source>
</reference>
<proteinExistence type="predicted"/>
<name>A0A6B3SHQ2_9BURK</name>
<dbReference type="Proteomes" id="UP000482155">
    <property type="component" value="Unassembled WGS sequence"/>
</dbReference>
<keyword evidence="1" id="KW-0732">Signal</keyword>
<feature type="signal peptide" evidence="1">
    <location>
        <begin position="1"/>
        <end position="21"/>
    </location>
</feature>
<comment type="caution">
    <text evidence="2">The sequence shown here is derived from an EMBL/GenBank/DDBJ whole genome shotgun (WGS) entry which is preliminary data.</text>
</comment>
<feature type="chain" id="PRO_5025418802" evidence="1">
    <location>
        <begin position="22"/>
        <end position="156"/>
    </location>
</feature>
<dbReference type="EMBL" id="JAAIVB010000011">
    <property type="protein sequence ID" value="NEX60208.1"/>
    <property type="molecule type" value="Genomic_DNA"/>
</dbReference>
<sequence length="156" mass="16926">MNATKNLLLAVSMVCASEAMAQSDERQFEVQFTKNAENVLTAMVYARENFATPFSYNHVHRYAKDCQAADKSTRVTPGELTTGNSLRMTFDDAPDSVTLEWQTSELLAMETVSSGDCTVDLPKVAKGGGGTTVALAMGQNFVGQSGEYGIRVKRVK</sequence>
<protein>
    <submittedName>
        <fullName evidence="2">Uncharacterized protein</fullName>
    </submittedName>
</protein>
<evidence type="ECO:0000256" key="1">
    <source>
        <dbReference type="SAM" id="SignalP"/>
    </source>
</evidence>
<accession>A0A6B3SHQ2</accession>
<keyword evidence="3" id="KW-1185">Reference proteome</keyword>
<dbReference type="RefSeq" id="WP_163960701.1">
    <property type="nucleotide sequence ID" value="NZ_JAAIVB010000011.1"/>
</dbReference>
<evidence type="ECO:0000313" key="2">
    <source>
        <dbReference type="EMBL" id="NEX60208.1"/>
    </source>
</evidence>
<evidence type="ECO:0000313" key="3">
    <source>
        <dbReference type="Proteomes" id="UP000482155"/>
    </source>
</evidence>
<dbReference type="AlphaFoldDB" id="A0A6B3SHQ2"/>
<organism evidence="2 3">
    <name type="scientific">Noviherbaspirillum galbum</name>
    <dbReference type="NCBI Taxonomy" id="2709383"/>
    <lineage>
        <taxon>Bacteria</taxon>
        <taxon>Pseudomonadati</taxon>
        <taxon>Pseudomonadota</taxon>
        <taxon>Betaproteobacteria</taxon>
        <taxon>Burkholderiales</taxon>
        <taxon>Oxalobacteraceae</taxon>
        <taxon>Noviherbaspirillum</taxon>
    </lineage>
</organism>